<accession>A0A1G9TF78</accession>
<keyword evidence="2 4" id="KW-0732">Signal</keyword>
<keyword evidence="1" id="KW-0479">Metal-binding</keyword>
<dbReference type="GO" id="GO:0016829">
    <property type="term" value="F:lyase activity"/>
    <property type="evidence" value="ECO:0007669"/>
    <property type="project" value="UniProtKB-KW"/>
</dbReference>
<dbReference type="InterPro" id="IPR052063">
    <property type="entry name" value="Polysaccharide_Lyase_1"/>
</dbReference>
<keyword evidence="6" id="KW-1185">Reference proteome</keyword>
<reference evidence="5 6" key="1">
    <citation type="submission" date="2016-10" db="EMBL/GenBank/DDBJ databases">
        <authorList>
            <person name="de Groot N.N."/>
        </authorList>
    </citation>
    <scope>NUCLEOTIDE SEQUENCE [LARGE SCALE GENOMIC DNA]</scope>
    <source>
        <strain evidence="5 6">DSM 25186</strain>
    </source>
</reference>
<dbReference type="NCBIfam" id="TIGR04183">
    <property type="entry name" value="Por_Secre_tail"/>
    <property type="match status" value="1"/>
</dbReference>
<evidence type="ECO:0000256" key="1">
    <source>
        <dbReference type="ARBA" id="ARBA00022723"/>
    </source>
</evidence>
<dbReference type="EMBL" id="FNFO01000014">
    <property type="protein sequence ID" value="SDM46376.1"/>
    <property type="molecule type" value="Genomic_DNA"/>
</dbReference>
<evidence type="ECO:0000256" key="2">
    <source>
        <dbReference type="ARBA" id="ARBA00022729"/>
    </source>
</evidence>
<dbReference type="InterPro" id="IPR018082">
    <property type="entry name" value="AmbAllergen"/>
</dbReference>
<name>A0A1G9TF78_9BACT</name>
<dbReference type="InterPro" id="IPR011050">
    <property type="entry name" value="Pectin_lyase_fold/virulence"/>
</dbReference>
<gene>
    <name evidence="5" type="ORF">SAMN05421823_1141</name>
</gene>
<organism evidence="5 6">
    <name type="scientific">Catalinimonas alkaloidigena</name>
    <dbReference type="NCBI Taxonomy" id="1075417"/>
    <lineage>
        <taxon>Bacteria</taxon>
        <taxon>Pseudomonadati</taxon>
        <taxon>Bacteroidota</taxon>
        <taxon>Cytophagia</taxon>
        <taxon>Cytophagales</taxon>
        <taxon>Catalimonadaceae</taxon>
        <taxon>Catalinimonas</taxon>
    </lineage>
</organism>
<feature type="chain" id="PRO_5011690208" evidence="4">
    <location>
        <begin position="22"/>
        <end position="578"/>
    </location>
</feature>
<dbReference type="PANTHER" id="PTHR42970">
    <property type="entry name" value="PECTATE LYASE C-RELATED"/>
    <property type="match status" value="1"/>
</dbReference>
<dbReference type="PRINTS" id="PR00807">
    <property type="entry name" value="AMBALLERGEN"/>
</dbReference>
<dbReference type="STRING" id="1075417.SAMN05421823_1141"/>
<dbReference type="InterPro" id="IPR012334">
    <property type="entry name" value="Pectin_lyas_fold"/>
</dbReference>
<evidence type="ECO:0000313" key="5">
    <source>
        <dbReference type="EMBL" id="SDM46376.1"/>
    </source>
</evidence>
<dbReference type="PANTHER" id="PTHR42970:SF1">
    <property type="entry name" value="PECTATE LYASE C-RELATED"/>
    <property type="match status" value="1"/>
</dbReference>
<keyword evidence="3" id="KW-0325">Glycoprotein</keyword>
<dbReference type="PROSITE" id="PS51257">
    <property type="entry name" value="PROKAR_LIPOPROTEIN"/>
    <property type="match status" value="1"/>
</dbReference>
<proteinExistence type="predicted"/>
<dbReference type="SUPFAM" id="SSF51126">
    <property type="entry name" value="Pectin lyase-like"/>
    <property type="match status" value="1"/>
</dbReference>
<evidence type="ECO:0000313" key="6">
    <source>
        <dbReference type="Proteomes" id="UP000198510"/>
    </source>
</evidence>
<dbReference type="RefSeq" id="WP_089687757.1">
    <property type="nucleotide sequence ID" value="NZ_FNFO01000014.1"/>
</dbReference>
<evidence type="ECO:0000256" key="3">
    <source>
        <dbReference type="ARBA" id="ARBA00023180"/>
    </source>
</evidence>
<feature type="signal peptide" evidence="4">
    <location>
        <begin position="1"/>
        <end position="21"/>
    </location>
</feature>
<sequence>MKPLLLYFLTVCSLLSCELAAQTPTPAFPTAEGFGKWATGGRGGQVVEVTRLDDDELGNLEGSLRWALKQHSGQPLTIVFRTSGTIDLNGHDLRSKRSNLTIAGQTAPGDGICIKGGNVNLGGSYNVIVRFLRMRVGLRNGTDFIPGASLSLENGGNFIIDHCSFSWSAEENTGFYDNTHSTVQWCIASEGLYNAGHGKGARSYGSVWGGRKATYHHNLLAHNVSRSPRFGTSTKNDRHMLVDYVNNVNYNYGRQNACYGGENELGAAGSVHINLVNNYYKPGPAYPGERRSNLVRASYEVGAQHHYFSHWHLSGNYIEGEANASINEDNYLGLEIEEYVEHLPSTTIDSLKVDHIAVEEPVSTQTAHEAYAQVLEQVGAFPRDSVDRRLIEEVRTGTAVASSSFNAYRVTGIIDKPSDAGGYPVLHTYHVVNDTDHDGIADYWERANGLDATDAEDRNRRSTEGYTYLEVYLNGLAGEYLDGFVYPLIDTVVTNSPTPFHDPALHISAYLDQSGHRMVVKSQARVQTITLFDELGRRVKHVTAPALTSVNLMDVPSGWYVVQFETDTHSIQRMRLVK</sequence>
<keyword evidence="5" id="KW-0456">Lyase</keyword>
<dbReference type="Proteomes" id="UP000198510">
    <property type="component" value="Unassembled WGS sequence"/>
</dbReference>
<dbReference type="GO" id="GO:0046872">
    <property type="term" value="F:metal ion binding"/>
    <property type="evidence" value="ECO:0007669"/>
    <property type="project" value="UniProtKB-KW"/>
</dbReference>
<dbReference type="InterPro" id="IPR026444">
    <property type="entry name" value="Secre_tail"/>
</dbReference>
<evidence type="ECO:0000256" key="4">
    <source>
        <dbReference type="SAM" id="SignalP"/>
    </source>
</evidence>
<protein>
    <submittedName>
        <fullName evidence="5">Pectate lyase</fullName>
    </submittedName>
</protein>
<dbReference type="AlphaFoldDB" id="A0A1G9TF78"/>
<dbReference type="Gene3D" id="2.160.20.10">
    <property type="entry name" value="Single-stranded right-handed beta-helix, Pectin lyase-like"/>
    <property type="match status" value="1"/>
</dbReference>
<dbReference type="OrthoDB" id="9803616at2"/>